<evidence type="ECO:0000313" key="2">
    <source>
        <dbReference type="EMBL" id="MFB9557184.1"/>
    </source>
</evidence>
<evidence type="ECO:0000256" key="1">
    <source>
        <dbReference type="SAM" id="Phobius"/>
    </source>
</evidence>
<keyword evidence="1" id="KW-0812">Transmembrane</keyword>
<dbReference type="EMBL" id="JBHMCT010000014">
    <property type="protein sequence ID" value="MFB9557184.1"/>
    <property type="molecule type" value="Genomic_DNA"/>
</dbReference>
<reference evidence="2 3" key="1">
    <citation type="submission" date="2024-09" db="EMBL/GenBank/DDBJ databases">
        <authorList>
            <person name="Sun Q."/>
            <person name="Mori K."/>
        </authorList>
    </citation>
    <scope>NUCLEOTIDE SEQUENCE [LARGE SCALE GENOMIC DNA]</scope>
    <source>
        <strain evidence="2 3">JCM 4414</strain>
    </source>
</reference>
<keyword evidence="3" id="KW-1185">Reference proteome</keyword>
<feature type="transmembrane region" description="Helical" evidence="1">
    <location>
        <begin position="85"/>
        <end position="107"/>
    </location>
</feature>
<organism evidence="2 3">
    <name type="scientific">Streptomyces roseoviridis</name>
    <dbReference type="NCBI Taxonomy" id="67361"/>
    <lineage>
        <taxon>Bacteria</taxon>
        <taxon>Bacillati</taxon>
        <taxon>Actinomycetota</taxon>
        <taxon>Actinomycetes</taxon>
        <taxon>Kitasatosporales</taxon>
        <taxon>Streptomycetaceae</taxon>
        <taxon>Streptomyces</taxon>
    </lineage>
</organism>
<dbReference type="RefSeq" id="WP_345484231.1">
    <property type="nucleotide sequence ID" value="NZ_BAAAWU010000001.1"/>
</dbReference>
<keyword evidence="1" id="KW-0472">Membrane</keyword>
<evidence type="ECO:0000313" key="3">
    <source>
        <dbReference type="Proteomes" id="UP001589716"/>
    </source>
</evidence>
<keyword evidence="1" id="KW-1133">Transmembrane helix</keyword>
<proteinExistence type="predicted"/>
<accession>A0ABV5QUY3</accession>
<comment type="caution">
    <text evidence="2">The sequence shown here is derived from an EMBL/GenBank/DDBJ whole genome shotgun (WGS) entry which is preliminary data.</text>
</comment>
<protein>
    <submittedName>
        <fullName evidence="2">Uncharacterized protein</fullName>
    </submittedName>
</protein>
<gene>
    <name evidence="2" type="ORF">ACFFTP_23730</name>
</gene>
<name>A0ABV5QUY3_9ACTN</name>
<dbReference type="Proteomes" id="UP001589716">
    <property type="component" value="Unassembled WGS sequence"/>
</dbReference>
<sequence length="133" mass="14280">MSVLLDAACGFPTMLLTSAVAVLVGFWSLVLCRAVGRDAFDADLDMEALGFGGAPVAPAGTLFIGVAWVLDLLGMVLLGRVGLPGLWSLLFSVVLLAAALAVSWRLTRWLAGRVRKRRREDRTISSQAPDLRR</sequence>
<feature type="transmembrane region" description="Helical" evidence="1">
    <location>
        <begin position="48"/>
        <end position="70"/>
    </location>
</feature>
<feature type="transmembrane region" description="Helical" evidence="1">
    <location>
        <begin position="15"/>
        <end position="36"/>
    </location>
</feature>